<dbReference type="Gene3D" id="2.30.110.10">
    <property type="entry name" value="Electron Transport, Fmn-binding Protein, Chain A"/>
    <property type="match status" value="1"/>
</dbReference>
<evidence type="ECO:0000313" key="1">
    <source>
        <dbReference type="EMBL" id="TDC09530.1"/>
    </source>
</evidence>
<dbReference type="AlphaFoldDB" id="A0A4R4NNU5"/>
<name>A0A4R4NNU5_9ACTN</name>
<sequence length="147" mass="16094">MNDAVRDALAACTVLNLAYADEDGPQVCAVFFAPAPDGSPVFVSSRSTRHGRALASDPAGVRVAFTVQDDDQDWRTLRGVQGRGVCHRLTGTDLDAARATYAARFPFVADDGRLARALVSADHWRIRPTWLRLIDNSRGFGHKTEWP</sequence>
<accession>A0A4R4NNU5</accession>
<dbReference type="OrthoDB" id="3530799at2"/>
<reference evidence="1 2" key="1">
    <citation type="submission" date="2019-03" db="EMBL/GenBank/DDBJ databases">
        <title>Draft genome sequences of novel Actinobacteria.</title>
        <authorList>
            <person name="Sahin N."/>
            <person name="Ay H."/>
            <person name="Saygin H."/>
        </authorList>
    </citation>
    <scope>NUCLEOTIDE SEQUENCE [LARGE SCALE GENOMIC DNA]</scope>
    <source>
        <strain evidence="1 2">DSM 45347</strain>
    </source>
</reference>
<dbReference type="RefSeq" id="WP_131943402.1">
    <property type="nucleotide sequence ID" value="NZ_BAAAMX010000046.1"/>
</dbReference>
<comment type="caution">
    <text evidence="1">The sequence shown here is derived from an EMBL/GenBank/DDBJ whole genome shotgun (WGS) entry which is preliminary data.</text>
</comment>
<evidence type="ECO:0000313" key="2">
    <source>
        <dbReference type="Proteomes" id="UP000295431"/>
    </source>
</evidence>
<proteinExistence type="predicted"/>
<dbReference type="SUPFAM" id="SSF50475">
    <property type="entry name" value="FMN-binding split barrel"/>
    <property type="match status" value="1"/>
</dbReference>
<protein>
    <submittedName>
        <fullName evidence="1">Pyridoxamine 5'-phosphate oxidase</fullName>
    </submittedName>
</protein>
<dbReference type="EMBL" id="SMJW01000194">
    <property type="protein sequence ID" value="TDC09530.1"/>
    <property type="molecule type" value="Genomic_DNA"/>
</dbReference>
<gene>
    <name evidence="1" type="ORF">E1284_29350</name>
</gene>
<dbReference type="Proteomes" id="UP000295431">
    <property type="component" value="Unassembled WGS sequence"/>
</dbReference>
<organism evidence="1 2">
    <name type="scientific">Actinomadura bangladeshensis</name>
    <dbReference type="NCBI Taxonomy" id="453573"/>
    <lineage>
        <taxon>Bacteria</taxon>
        <taxon>Bacillati</taxon>
        <taxon>Actinomycetota</taxon>
        <taxon>Actinomycetes</taxon>
        <taxon>Streptosporangiales</taxon>
        <taxon>Thermomonosporaceae</taxon>
        <taxon>Actinomadura</taxon>
    </lineage>
</organism>
<dbReference type="InterPro" id="IPR012349">
    <property type="entry name" value="Split_barrel_FMN-bd"/>
</dbReference>
<keyword evidence="2" id="KW-1185">Reference proteome</keyword>